<organism evidence="2 3">
    <name type="scientific">Melittangium boletus DSM 14713</name>
    <dbReference type="NCBI Taxonomy" id="1294270"/>
    <lineage>
        <taxon>Bacteria</taxon>
        <taxon>Pseudomonadati</taxon>
        <taxon>Myxococcota</taxon>
        <taxon>Myxococcia</taxon>
        <taxon>Myxococcales</taxon>
        <taxon>Cystobacterineae</taxon>
        <taxon>Archangiaceae</taxon>
        <taxon>Melittangium</taxon>
    </lineage>
</organism>
<evidence type="ECO:0000313" key="3">
    <source>
        <dbReference type="Proteomes" id="UP000217289"/>
    </source>
</evidence>
<feature type="domain" description="PAS" evidence="1">
    <location>
        <begin position="125"/>
        <end position="172"/>
    </location>
</feature>
<accession>A0A250II60</accession>
<dbReference type="InterPro" id="IPR013656">
    <property type="entry name" value="PAS_4"/>
</dbReference>
<evidence type="ECO:0000259" key="1">
    <source>
        <dbReference type="PROSITE" id="PS50112"/>
    </source>
</evidence>
<dbReference type="InterPro" id="IPR000014">
    <property type="entry name" value="PAS"/>
</dbReference>
<evidence type="ECO:0000313" key="2">
    <source>
        <dbReference type="EMBL" id="ATB30958.1"/>
    </source>
</evidence>
<sequence>MFPPRGLYALEAFNPDAFLALRLEATGDSEDFLCEYANPAVEALLEENPLGRRLRSRWPELAEGLSAWSQVLATGEPHTRVLLMRRGSGTRRVLARAARVEAGLLAVWLADVTDTERFVSETAAFEERMLSFVECMPTPFLALDPRCRFVYVNRAAEQLLGKRRQALMGRTLEQESTGSPSSALGTQIRRVLTSGTPVAFEERFHSRWWEVTVAPTVDGLLVYLHDITAHRRPSTVPLASRTRLGRSIGGACGKRYRRHR</sequence>
<reference evidence="2 3" key="1">
    <citation type="submission" date="2017-06" db="EMBL/GenBank/DDBJ databases">
        <authorList>
            <person name="Kim H.J."/>
            <person name="Triplett B.A."/>
        </authorList>
    </citation>
    <scope>NUCLEOTIDE SEQUENCE [LARGE SCALE GENOMIC DNA]</scope>
    <source>
        <strain evidence="2 3">DSM 14713</strain>
    </source>
</reference>
<dbReference type="KEGG" id="mbd:MEBOL_004420"/>
<dbReference type="SMART" id="SM00091">
    <property type="entry name" value="PAS"/>
    <property type="match status" value="1"/>
</dbReference>
<dbReference type="CDD" id="cd00130">
    <property type="entry name" value="PAS"/>
    <property type="match status" value="1"/>
</dbReference>
<dbReference type="Gene3D" id="3.30.450.20">
    <property type="entry name" value="PAS domain"/>
    <property type="match status" value="2"/>
</dbReference>
<protein>
    <recommendedName>
        <fullName evidence="1">PAS domain-containing protein</fullName>
    </recommendedName>
</protein>
<dbReference type="EMBL" id="CP022163">
    <property type="protein sequence ID" value="ATB30958.1"/>
    <property type="molecule type" value="Genomic_DNA"/>
</dbReference>
<dbReference type="RefSeq" id="WP_170115567.1">
    <property type="nucleotide sequence ID" value="NZ_CP022163.1"/>
</dbReference>
<keyword evidence="3" id="KW-1185">Reference proteome</keyword>
<dbReference type="Pfam" id="PF08448">
    <property type="entry name" value="PAS_4"/>
    <property type="match status" value="2"/>
</dbReference>
<dbReference type="InterPro" id="IPR035965">
    <property type="entry name" value="PAS-like_dom_sf"/>
</dbReference>
<name>A0A250II60_9BACT</name>
<proteinExistence type="predicted"/>
<dbReference type="AlphaFoldDB" id="A0A250II60"/>
<dbReference type="Proteomes" id="UP000217289">
    <property type="component" value="Chromosome"/>
</dbReference>
<dbReference type="NCBIfam" id="TIGR00229">
    <property type="entry name" value="sensory_box"/>
    <property type="match status" value="1"/>
</dbReference>
<dbReference type="PROSITE" id="PS50112">
    <property type="entry name" value="PAS"/>
    <property type="match status" value="1"/>
</dbReference>
<gene>
    <name evidence="2" type="ORF">MEBOL_004420</name>
</gene>
<dbReference type="SUPFAM" id="SSF55785">
    <property type="entry name" value="PYP-like sensor domain (PAS domain)"/>
    <property type="match status" value="1"/>
</dbReference>